<accession>A0A8H5MRT3</accession>
<evidence type="ECO:0000313" key="2">
    <source>
        <dbReference type="Proteomes" id="UP000522262"/>
    </source>
</evidence>
<name>A0A8H5MRT3_9HYPO</name>
<dbReference type="EMBL" id="JAAOAM010000209">
    <property type="protein sequence ID" value="KAF5538959.1"/>
    <property type="molecule type" value="Genomic_DNA"/>
</dbReference>
<keyword evidence="1" id="KW-0808">Transferase</keyword>
<protein>
    <submittedName>
        <fullName evidence="1">Adenosine monophosphate transferase FICD like</fullName>
    </submittedName>
</protein>
<dbReference type="AlphaFoldDB" id="A0A8H5MRT3"/>
<gene>
    <name evidence="1" type="ORF">FMEXI_9179</name>
</gene>
<keyword evidence="2" id="KW-1185">Reference proteome</keyword>
<dbReference type="GO" id="GO:0016740">
    <property type="term" value="F:transferase activity"/>
    <property type="evidence" value="ECO:0007669"/>
    <property type="project" value="UniProtKB-KW"/>
</dbReference>
<comment type="caution">
    <text evidence="1">The sequence shown here is derived from an EMBL/GenBank/DDBJ whole genome shotgun (WGS) entry which is preliminary data.</text>
</comment>
<proteinExistence type="predicted"/>
<evidence type="ECO:0000313" key="1">
    <source>
        <dbReference type="EMBL" id="KAF5538959.1"/>
    </source>
</evidence>
<organism evidence="1 2">
    <name type="scientific">Fusarium mexicanum</name>
    <dbReference type="NCBI Taxonomy" id="751941"/>
    <lineage>
        <taxon>Eukaryota</taxon>
        <taxon>Fungi</taxon>
        <taxon>Dikarya</taxon>
        <taxon>Ascomycota</taxon>
        <taxon>Pezizomycotina</taxon>
        <taxon>Sordariomycetes</taxon>
        <taxon>Hypocreomycetidae</taxon>
        <taxon>Hypocreales</taxon>
        <taxon>Nectriaceae</taxon>
        <taxon>Fusarium</taxon>
        <taxon>Fusarium fujikuroi species complex</taxon>
    </lineage>
</organism>
<reference evidence="1 2" key="1">
    <citation type="submission" date="2020-05" db="EMBL/GenBank/DDBJ databases">
        <title>Identification and distribution of gene clusters putatively required for synthesis of sphingolipid metabolism inhibitors in phylogenetically diverse species of the filamentous fungus Fusarium.</title>
        <authorList>
            <person name="Kim H.-S."/>
            <person name="Busman M."/>
            <person name="Brown D.W."/>
            <person name="Divon H."/>
            <person name="Uhlig S."/>
            <person name="Proctor R.H."/>
        </authorList>
    </citation>
    <scope>NUCLEOTIDE SEQUENCE [LARGE SCALE GENOMIC DNA]</scope>
    <source>
        <strain evidence="1 2">NRRL 53147</strain>
    </source>
</reference>
<dbReference type="Proteomes" id="UP000522262">
    <property type="component" value="Unassembled WGS sequence"/>
</dbReference>
<sequence length="158" mass="17659">MKGSSFSFPLFLFPQDLSSSQIHTAQTLRGDGSKLTIIQDDDHYEHNDDDEIDAKSELQTYLDDIADALKKHSETKVDGIFNEKLSEMVYGSNMVEGVGSSLDITSELCRDIFAGVIDADDVEISDQDPIYKAVQMKLIEKCKPSAHEDVLRTLREVV</sequence>